<dbReference type="Pfam" id="PF01425">
    <property type="entry name" value="Amidase"/>
    <property type="match status" value="1"/>
</dbReference>
<protein>
    <submittedName>
        <fullName evidence="3">Amidase</fullName>
    </submittedName>
</protein>
<accession>A0A430AG02</accession>
<dbReference type="InterPro" id="IPR036928">
    <property type="entry name" value="AS_sf"/>
</dbReference>
<dbReference type="AlphaFoldDB" id="A0A430AG02"/>
<dbReference type="GO" id="GO:0003824">
    <property type="term" value="F:catalytic activity"/>
    <property type="evidence" value="ECO:0007669"/>
    <property type="project" value="InterPro"/>
</dbReference>
<dbReference type="NCBIfam" id="NF005099">
    <property type="entry name" value="PRK06529.1"/>
    <property type="match status" value="1"/>
</dbReference>
<dbReference type="EMBL" id="NGJZ01000003">
    <property type="protein sequence ID" value="RSU06652.1"/>
    <property type="molecule type" value="Genomic_DNA"/>
</dbReference>
<evidence type="ECO:0000313" key="4">
    <source>
        <dbReference type="Proteomes" id="UP000288669"/>
    </source>
</evidence>
<name>A0A430AG02_9ENTE</name>
<feature type="domain" description="Amidase" evidence="2">
    <location>
        <begin position="24"/>
        <end position="463"/>
    </location>
</feature>
<dbReference type="PROSITE" id="PS00571">
    <property type="entry name" value="AMIDASES"/>
    <property type="match status" value="1"/>
</dbReference>
<dbReference type="SUPFAM" id="SSF75304">
    <property type="entry name" value="Amidase signature (AS) enzymes"/>
    <property type="match status" value="1"/>
</dbReference>
<evidence type="ECO:0000256" key="1">
    <source>
        <dbReference type="ARBA" id="ARBA00009199"/>
    </source>
</evidence>
<proteinExistence type="inferred from homology"/>
<dbReference type="InterPro" id="IPR023631">
    <property type="entry name" value="Amidase_dom"/>
</dbReference>
<comment type="similarity">
    <text evidence="1">Belongs to the amidase family.</text>
</comment>
<dbReference type="OrthoDB" id="9811471at2"/>
<dbReference type="Gene3D" id="3.90.1300.10">
    <property type="entry name" value="Amidase signature (AS) domain"/>
    <property type="match status" value="1"/>
</dbReference>
<reference evidence="3 4" key="1">
    <citation type="submission" date="2017-05" db="EMBL/GenBank/DDBJ databases">
        <title>Vagococcus spp. assemblies.</title>
        <authorList>
            <person name="Gulvik C.A."/>
        </authorList>
    </citation>
    <scope>NUCLEOTIDE SEQUENCE [LARGE SCALE GENOMIC DNA]</scope>
    <source>
        <strain evidence="3 4">DSM 24756</strain>
    </source>
</reference>
<dbReference type="InterPro" id="IPR000120">
    <property type="entry name" value="Amidase"/>
</dbReference>
<evidence type="ECO:0000313" key="3">
    <source>
        <dbReference type="EMBL" id="RSU06652.1"/>
    </source>
</evidence>
<keyword evidence="4" id="KW-1185">Reference proteome</keyword>
<gene>
    <name evidence="3" type="ORF">CBF30_09925</name>
</gene>
<organism evidence="3 4">
    <name type="scientific">Vagococcus entomophilus</name>
    <dbReference type="NCBI Taxonomy" id="1160095"/>
    <lineage>
        <taxon>Bacteria</taxon>
        <taxon>Bacillati</taxon>
        <taxon>Bacillota</taxon>
        <taxon>Bacilli</taxon>
        <taxon>Lactobacillales</taxon>
        <taxon>Enterococcaceae</taxon>
        <taxon>Vagococcus</taxon>
    </lineage>
</organism>
<sequence>MKDATFWAEKIKTKELSPEELHRQIAQTIQTKNTKLNAMVEIESMLKLQKENQKIHIIENTPFGGVPIPLKILGQEKKGWKNTAGSRLFKDTISLQTSHFVKKIEALGFYPFGQTNAPEFGFKNITDPTLYGKTKNPWNIEHHAGGSSGGAAAAVASGMYPLALASDGGGSIRIPASFNGLIGLKPTRGSMPVGPNGWRSWQGASINFALTVSMRDTETLFWHLQGSQKEAAYQAPFYSQEKRKGPLKIACCVDSPIKSTVSCAAQAAFKQAKDFLSRHEEFQLEEIAYPVDGFALIHSYYVMNGAETAAMFRSIEASMGRALTMADMEEMTWVLYQYGKKIQASEYIQALNLWDHATVQMEQLFQKYDLFLSPTTADYAPTIACDLQSATLRETFKQAEELSKKELEQLVYAMFDKSLQITPYTQLANLTGQPAISLPTSLSKRGLPIGIQFMASKGQEDLLFQIGKSFEQENQFCLPAYYQ</sequence>
<dbReference type="RefSeq" id="WP_126826391.1">
    <property type="nucleotide sequence ID" value="NZ_JBHLWU010000001.1"/>
</dbReference>
<dbReference type="PANTHER" id="PTHR11895">
    <property type="entry name" value="TRANSAMIDASE"/>
    <property type="match status" value="1"/>
</dbReference>
<dbReference type="PANTHER" id="PTHR11895:SF7">
    <property type="entry name" value="GLUTAMYL-TRNA(GLN) AMIDOTRANSFERASE SUBUNIT A, MITOCHONDRIAL"/>
    <property type="match status" value="1"/>
</dbReference>
<comment type="caution">
    <text evidence="3">The sequence shown here is derived from an EMBL/GenBank/DDBJ whole genome shotgun (WGS) entry which is preliminary data.</text>
</comment>
<dbReference type="InterPro" id="IPR020556">
    <property type="entry name" value="Amidase_CS"/>
</dbReference>
<evidence type="ECO:0000259" key="2">
    <source>
        <dbReference type="Pfam" id="PF01425"/>
    </source>
</evidence>
<dbReference type="Proteomes" id="UP000288669">
    <property type="component" value="Unassembled WGS sequence"/>
</dbReference>